<dbReference type="InterPro" id="IPR044618">
    <property type="entry name" value="NdhT-like"/>
</dbReference>
<dbReference type="CDD" id="cd06257">
    <property type="entry name" value="DnaJ"/>
    <property type="match status" value="1"/>
</dbReference>
<reference evidence="4" key="1">
    <citation type="submission" date="2012-04" db="EMBL/GenBank/DDBJ databases">
        <authorList>
            <person name="Borisov I.G."/>
            <person name="Ivanikova N.V."/>
            <person name="Pinevich A.V."/>
        </authorList>
    </citation>
    <scope>NUCLEOTIDE SEQUENCE [LARGE SCALE GENOMIC DNA]</scope>
    <source>
        <strain evidence="4">CALU 1027</strain>
    </source>
</reference>
<keyword evidence="5" id="KW-1185">Reference proteome</keyword>
<keyword evidence="2" id="KW-1133">Transmembrane helix</keyword>
<proteinExistence type="predicted"/>
<dbReference type="PROSITE" id="PS50076">
    <property type="entry name" value="DNAJ_2"/>
    <property type="match status" value="1"/>
</dbReference>
<keyword evidence="2" id="KW-0472">Membrane</keyword>
<name>A0A0M2PW40_PROHO</name>
<dbReference type="OrthoDB" id="9779889at2"/>
<dbReference type="SUPFAM" id="SSF46565">
    <property type="entry name" value="Chaperone J-domain"/>
    <property type="match status" value="1"/>
</dbReference>
<feature type="domain" description="J" evidence="3">
    <location>
        <begin position="10"/>
        <end position="76"/>
    </location>
</feature>
<evidence type="ECO:0000256" key="2">
    <source>
        <dbReference type="SAM" id="Phobius"/>
    </source>
</evidence>
<dbReference type="SMART" id="SM00271">
    <property type="entry name" value="DnaJ"/>
    <property type="match status" value="1"/>
</dbReference>
<dbReference type="PANTHER" id="PTHR45283:SF1">
    <property type="entry name" value="NAD(P)H-QUINONE OXIDOREDUCTASE SUBUNIT T, CHLOROPLASTIC"/>
    <property type="match status" value="1"/>
</dbReference>
<dbReference type="RefSeq" id="WP_044077446.1">
    <property type="nucleotide sequence ID" value="NZ_KB235944.1"/>
</dbReference>
<dbReference type="InterPro" id="IPR001623">
    <property type="entry name" value="DnaJ_domain"/>
</dbReference>
<dbReference type="PROSITE" id="PS00636">
    <property type="entry name" value="DNAJ_1"/>
    <property type="match status" value="1"/>
</dbReference>
<dbReference type="PRINTS" id="PR00625">
    <property type="entry name" value="JDOMAIN"/>
</dbReference>
<dbReference type="InterPro" id="IPR018253">
    <property type="entry name" value="DnaJ_domain_CS"/>
</dbReference>
<dbReference type="AlphaFoldDB" id="A0A0M2PW40"/>
<sequence>MSTPADLPQNYYDLLAISPYATLPEIRQAYRELSKQYHPDTTTLAPEVAISKFQQIQEAYATLVNPDQRRFYDLYRAYEAQVQSVAQATSPQPAPPRPPNPTPESYGDPQGATAGAGDRSAQPSAIETPSAYLDAIDRPLSPGEVFALFLLGVTFLACIVLALALGIARGELILD</sequence>
<dbReference type="InterPro" id="IPR036869">
    <property type="entry name" value="J_dom_sf"/>
</dbReference>
<keyword evidence="2" id="KW-0812">Transmembrane</keyword>
<evidence type="ECO:0000259" key="3">
    <source>
        <dbReference type="PROSITE" id="PS50076"/>
    </source>
</evidence>
<dbReference type="EMBL" id="AJTX02000003">
    <property type="protein sequence ID" value="KKJ00656.1"/>
    <property type="molecule type" value="Genomic_DNA"/>
</dbReference>
<dbReference type="PANTHER" id="PTHR45283">
    <property type="entry name" value="NAD(P)H-QUINONE OXIDOREDUCTASE SUBUNIT T, CHLOROPLASTIC"/>
    <property type="match status" value="1"/>
</dbReference>
<feature type="region of interest" description="Disordered" evidence="1">
    <location>
        <begin position="83"/>
        <end position="123"/>
    </location>
</feature>
<accession>A0A0M2PW40</accession>
<comment type="caution">
    <text evidence="4">The sequence shown here is derived from an EMBL/GenBank/DDBJ whole genome shotgun (WGS) entry which is preliminary data.</text>
</comment>
<gene>
    <name evidence="4" type="ORF">PROH_04985</name>
</gene>
<dbReference type="Pfam" id="PF00226">
    <property type="entry name" value="DnaJ"/>
    <property type="match status" value="1"/>
</dbReference>
<feature type="compositionally biased region" description="Pro residues" evidence="1">
    <location>
        <begin position="92"/>
        <end position="102"/>
    </location>
</feature>
<protein>
    <recommendedName>
        <fullName evidence="3">J domain-containing protein</fullName>
    </recommendedName>
</protein>
<evidence type="ECO:0000256" key="1">
    <source>
        <dbReference type="SAM" id="MobiDB-lite"/>
    </source>
</evidence>
<evidence type="ECO:0000313" key="5">
    <source>
        <dbReference type="Proteomes" id="UP000034681"/>
    </source>
</evidence>
<evidence type="ECO:0000313" key="4">
    <source>
        <dbReference type="EMBL" id="KKJ00656.1"/>
    </source>
</evidence>
<dbReference type="Gene3D" id="1.10.287.110">
    <property type="entry name" value="DnaJ domain"/>
    <property type="match status" value="1"/>
</dbReference>
<dbReference type="STRING" id="317619.GCA_000332315_04411"/>
<dbReference type="eggNOG" id="COG0484">
    <property type="taxonomic scope" value="Bacteria"/>
</dbReference>
<feature type="transmembrane region" description="Helical" evidence="2">
    <location>
        <begin position="145"/>
        <end position="168"/>
    </location>
</feature>
<dbReference type="Proteomes" id="UP000034681">
    <property type="component" value="Unassembled WGS sequence"/>
</dbReference>
<organism evidence="4 5">
    <name type="scientific">Prochlorothrix hollandica PCC 9006 = CALU 1027</name>
    <dbReference type="NCBI Taxonomy" id="317619"/>
    <lineage>
        <taxon>Bacteria</taxon>
        <taxon>Bacillati</taxon>
        <taxon>Cyanobacteriota</taxon>
        <taxon>Cyanophyceae</taxon>
        <taxon>Prochlorotrichales</taxon>
        <taxon>Prochlorotrichaceae</taxon>
        <taxon>Prochlorothrix</taxon>
    </lineage>
</organism>